<feature type="transmembrane region" description="Helical" evidence="6">
    <location>
        <begin position="31"/>
        <end position="48"/>
    </location>
</feature>
<feature type="transmembrane region" description="Helical" evidence="6">
    <location>
        <begin position="338"/>
        <end position="357"/>
    </location>
</feature>
<feature type="domain" description="Na+/H+ antiporter NhaC-like C-terminal" evidence="7">
    <location>
        <begin position="183"/>
        <end position="535"/>
    </location>
</feature>
<feature type="transmembrane region" description="Helical" evidence="6">
    <location>
        <begin position="418"/>
        <end position="438"/>
    </location>
</feature>
<evidence type="ECO:0000256" key="5">
    <source>
        <dbReference type="ARBA" id="ARBA00023136"/>
    </source>
</evidence>
<evidence type="ECO:0000256" key="6">
    <source>
        <dbReference type="SAM" id="Phobius"/>
    </source>
</evidence>
<protein>
    <submittedName>
        <fullName evidence="8">Na+/H+ antiporter family protein</fullName>
    </submittedName>
</protein>
<evidence type="ECO:0000313" key="9">
    <source>
        <dbReference type="Proteomes" id="UP000016649"/>
    </source>
</evidence>
<sequence length="567" mass="61363">MFAIGFYVNITPILQFVKDEKNVRSSFMEHFGMWGIIPPLLTITLAFVTKDVIVSLFLGILSGCVIAAGGNPALALMNATDLFAASLSDGWNIRIFLFCALLGALVGMLSKTGSAQAFGTWVSKKLKTRTGSQFVTFLFGIIVFIDDYFNSLTVGTVMRSINDKNKVSRAKLAYILDSTAAPVCILAPVSSWVVTVMSIVRDAEGFDKLGISDLEFFIRAVPYNLYALTTLLMVACIIFFKRDFGPMRASELSAQKTGVLWNEEKYGVISGDIKEEKTVRAKAIDMLFPIVLLIVCALVFFPLVTYLNAVDGENISSLMQAMHSMSLREAFINTDSSYALFYAIIFTLVFTYVYYLARRLMNLKEASQAVRDGIKSMIPALIILVMAWSIGTVIRSSPSDGGLGLGRYLSEAVVGSGFPLWIIPAVVFVLSAVIAFATGTSWGTFGIMIPLVMPIVVGLIQGQGQNPAESLNSVFICISAVLGGAVFGDHASPISDTTILSSTGASCPHLEHVATQMPYALFAALCSFAGFITGGIFMNPLASWAAVLIIFMLGMIILPKLRIQTKA</sequence>
<accession>A0ABN0P0E6</accession>
<keyword evidence="5 6" id="KW-0472">Membrane</keyword>
<dbReference type="PANTHER" id="PTHR43478">
    <property type="entry name" value="NA+/H+ ANTIPORTER-RELATED"/>
    <property type="match status" value="1"/>
</dbReference>
<evidence type="ECO:0000256" key="3">
    <source>
        <dbReference type="ARBA" id="ARBA00022692"/>
    </source>
</evidence>
<keyword evidence="4 6" id="KW-1133">Transmembrane helix</keyword>
<evidence type="ECO:0000256" key="1">
    <source>
        <dbReference type="ARBA" id="ARBA00004651"/>
    </source>
</evidence>
<dbReference type="InterPro" id="IPR018461">
    <property type="entry name" value="Na/H_Antiport_NhaC-like_C"/>
</dbReference>
<feature type="transmembrane region" description="Helical" evidence="6">
    <location>
        <begin position="470"/>
        <end position="488"/>
    </location>
</feature>
<dbReference type="Proteomes" id="UP000016649">
    <property type="component" value="Unassembled WGS sequence"/>
</dbReference>
<feature type="transmembrane region" description="Helical" evidence="6">
    <location>
        <begin position="220"/>
        <end position="240"/>
    </location>
</feature>
<dbReference type="EMBL" id="AWVH01000012">
    <property type="protein sequence ID" value="ERJ93952.1"/>
    <property type="molecule type" value="Genomic_DNA"/>
</dbReference>
<proteinExistence type="predicted"/>
<gene>
    <name evidence="8" type="ORF">HMPREF9193_00569</name>
</gene>
<evidence type="ECO:0000256" key="2">
    <source>
        <dbReference type="ARBA" id="ARBA00022475"/>
    </source>
</evidence>
<keyword evidence="9" id="KW-1185">Reference proteome</keyword>
<feature type="transmembrane region" description="Helical" evidence="6">
    <location>
        <begin position="54"/>
        <end position="79"/>
    </location>
</feature>
<feature type="transmembrane region" description="Helical" evidence="6">
    <location>
        <begin position="378"/>
        <end position="398"/>
    </location>
</feature>
<feature type="transmembrane region" description="Helical" evidence="6">
    <location>
        <begin position="519"/>
        <end position="538"/>
    </location>
</feature>
<keyword evidence="2" id="KW-1003">Cell membrane</keyword>
<evidence type="ECO:0000259" key="7">
    <source>
        <dbReference type="Pfam" id="PF03553"/>
    </source>
</evidence>
<feature type="transmembrane region" description="Helical" evidence="6">
    <location>
        <begin position="130"/>
        <end position="151"/>
    </location>
</feature>
<feature type="transmembrane region" description="Helical" evidence="6">
    <location>
        <begin position="91"/>
        <end position="110"/>
    </location>
</feature>
<comment type="caution">
    <text evidence="8">The sequence shown here is derived from an EMBL/GenBank/DDBJ whole genome shotgun (WGS) entry which is preliminary data.</text>
</comment>
<evidence type="ECO:0000256" key="4">
    <source>
        <dbReference type="ARBA" id="ARBA00022989"/>
    </source>
</evidence>
<evidence type="ECO:0000313" key="8">
    <source>
        <dbReference type="EMBL" id="ERJ93952.1"/>
    </source>
</evidence>
<dbReference type="PANTHER" id="PTHR43478:SF1">
    <property type="entry name" value="NA+_H+ ANTIPORTER NHAC-LIKE C-TERMINAL DOMAIN-CONTAINING PROTEIN"/>
    <property type="match status" value="1"/>
</dbReference>
<reference evidence="8 9" key="1">
    <citation type="submission" date="2013-08" db="EMBL/GenBank/DDBJ databases">
        <authorList>
            <person name="Weinstock G."/>
            <person name="Sodergren E."/>
            <person name="Wylie T."/>
            <person name="Fulton L."/>
            <person name="Fulton R."/>
            <person name="Fronick C."/>
            <person name="O'Laughlin M."/>
            <person name="Godfrey J."/>
            <person name="Miner T."/>
            <person name="Herter B."/>
            <person name="Appelbaum E."/>
            <person name="Cordes M."/>
            <person name="Lek S."/>
            <person name="Wollam A."/>
            <person name="Pepin K.H."/>
            <person name="Palsikar V.B."/>
            <person name="Mitreva M."/>
            <person name="Wilson R.K."/>
        </authorList>
    </citation>
    <scope>NUCLEOTIDE SEQUENCE [LARGE SCALE GENOMIC DNA]</scope>
    <source>
        <strain evidence="8 9">ATCC 700332</strain>
    </source>
</reference>
<comment type="subcellular location">
    <subcellularLocation>
        <location evidence="1">Cell membrane</location>
        <topology evidence="1">Multi-pass membrane protein</topology>
    </subcellularLocation>
</comment>
<organism evidence="8 9">
    <name type="scientific">Treponema lecithinolyticum ATCC 700332</name>
    <dbReference type="NCBI Taxonomy" id="1321815"/>
    <lineage>
        <taxon>Bacteria</taxon>
        <taxon>Pseudomonadati</taxon>
        <taxon>Spirochaetota</taxon>
        <taxon>Spirochaetia</taxon>
        <taxon>Spirochaetales</taxon>
        <taxon>Treponemataceae</taxon>
        <taxon>Treponema</taxon>
    </lineage>
</organism>
<dbReference type="Pfam" id="PF03553">
    <property type="entry name" value="Na_H_antiporter"/>
    <property type="match status" value="1"/>
</dbReference>
<keyword evidence="3 6" id="KW-0812">Transmembrane</keyword>
<feature type="transmembrane region" description="Helical" evidence="6">
    <location>
        <begin position="287"/>
        <end position="309"/>
    </location>
</feature>
<name>A0ABN0P0E6_TRELE</name>
<feature type="transmembrane region" description="Helical" evidence="6">
    <location>
        <begin position="445"/>
        <end position="464"/>
    </location>
</feature>
<feature type="transmembrane region" description="Helical" evidence="6">
    <location>
        <begin position="544"/>
        <end position="561"/>
    </location>
</feature>
<feature type="transmembrane region" description="Helical" evidence="6">
    <location>
        <begin position="172"/>
        <end position="200"/>
    </location>
</feature>